<gene>
    <name evidence="1" type="ORF">C427_1396</name>
    <name evidence="2" type="ORF">C427_3095</name>
</gene>
<dbReference type="EMBL" id="CP003837">
    <property type="protein sequence ID" value="AGH43505.1"/>
    <property type="molecule type" value="Genomic_DNA"/>
</dbReference>
<dbReference type="EMBL" id="CP003837">
    <property type="protein sequence ID" value="AGH45204.1"/>
    <property type="molecule type" value="Genomic_DNA"/>
</dbReference>
<sequence length="66" mass="7437">MSNQAKGLLSEFGVVFPCGHKALLNGLTSVIDNPQYSHRLQDMVIDMLSEYDITLNRLKSIEKQLD</sequence>
<evidence type="ECO:0000313" key="2">
    <source>
        <dbReference type="EMBL" id="AGH45204.1"/>
    </source>
</evidence>
<dbReference type="eggNOG" id="COG3547">
    <property type="taxonomic scope" value="Bacteria"/>
</dbReference>
<dbReference type="KEGG" id="gps:C427_3095"/>
<dbReference type="KEGG" id="gps:C427_1396"/>
<dbReference type="Proteomes" id="UP000011864">
    <property type="component" value="Chromosome"/>
</dbReference>
<dbReference type="PATRIC" id="fig|1129794.4.peg.1381"/>
<accession>M4RSK7</accession>
<name>M4RSK7_9ALTE</name>
<protein>
    <submittedName>
        <fullName evidence="2">Uncharacterized protein</fullName>
    </submittedName>
</protein>
<reference evidence="2 3" key="1">
    <citation type="journal article" date="2013" name="Genome Announc.">
        <title>Complete Genome Sequence of Glaciecola psychrophila Strain 170T.</title>
        <authorList>
            <person name="Yin J."/>
            <person name="Chen J."/>
            <person name="Liu G."/>
            <person name="Yu Y."/>
            <person name="Song L."/>
            <person name="Wang X."/>
            <person name="Qu X."/>
        </authorList>
    </citation>
    <scope>NUCLEOTIDE SEQUENCE [LARGE SCALE GENOMIC DNA]</scope>
    <source>
        <strain evidence="2 3">170</strain>
    </source>
</reference>
<proteinExistence type="predicted"/>
<evidence type="ECO:0000313" key="1">
    <source>
        <dbReference type="EMBL" id="AGH43505.1"/>
    </source>
</evidence>
<dbReference type="STRING" id="1129794.C427_1396"/>
<organism evidence="2 3">
    <name type="scientific">Paraglaciecola psychrophila 170</name>
    <dbReference type="NCBI Taxonomy" id="1129794"/>
    <lineage>
        <taxon>Bacteria</taxon>
        <taxon>Pseudomonadati</taxon>
        <taxon>Pseudomonadota</taxon>
        <taxon>Gammaproteobacteria</taxon>
        <taxon>Alteromonadales</taxon>
        <taxon>Alteromonadaceae</taxon>
        <taxon>Paraglaciecola</taxon>
    </lineage>
</organism>
<keyword evidence="3" id="KW-1185">Reference proteome</keyword>
<dbReference type="AlphaFoldDB" id="M4RSK7"/>
<evidence type="ECO:0000313" key="3">
    <source>
        <dbReference type="Proteomes" id="UP000011864"/>
    </source>
</evidence>
<dbReference type="HOGENOM" id="CLU_2827262_0_0_6"/>